<dbReference type="Pfam" id="PF10824">
    <property type="entry name" value="T7SS_ESX_EspC"/>
    <property type="match status" value="1"/>
</dbReference>
<gene>
    <name evidence="1" type="ORF">BN1232_00015</name>
</gene>
<dbReference type="STRING" id="141349.BN1232_00015"/>
<sequence>MMNLNVDPTHLANLAKRQDAVAVTAVSAAKTTDTVAQWLWITHGVISWGSNIAGAGLVNQRRAAGVALAKAAADLSAKLRAAEETYQGVDGELRGNLDDQAQPK</sequence>
<evidence type="ECO:0000313" key="1">
    <source>
        <dbReference type="EMBL" id="CQD02146.1"/>
    </source>
</evidence>
<organism evidence="1 2">
    <name type="scientific">Mycobacterium lentiflavum</name>
    <dbReference type="NCBI Taxonomy" id="141349"/>
    <lineage>
        <taxon>Bacteria</taxon>
        <taxon>Bacillati</taxon>
        <taxon>Actinomycetota</taxon>
        <taxon>Actinomycetes</taxon>
        <taxon>Mycobacteriales</taxon>
        <taxon>Mycobacteriaceae</taxon>
        <taxon>Mycobacterium</taxon>
        <taxon>Mycobacterium simiae complex</taxon>
    </lineage>
</organism>
<dbReference type="Proteomes" id="UP000199251">
    <property type="component" value="Unassembled WGS sequence"/>
</dbReference>
<name>A0A0E4GU63_MYCLN</name>
<protein>
    <recommendedName>
        <fullName evidence="3">ESX-1 secretion-associated protein EspC</fullName>
    </recommendedName>
</protein>
<dbReference type="InterPro" id="IPR022536">
    <property type="entry name" value="EspC"/>
</dbReference>
<dbReference type="RefSeq" id="WP_139043201.1">
    <property type="nucleotide sequence ID" value="NZ_CTEE01000001.1"/>
</dbReference>
<evidence type="ECO:0008006" key="3">
    <source>
        <dbReference type="Google" id="ProtNLM"/>
    </source>
</evidence>
<dbReference type="AlphaFoldDB" id="A0A0E4GU63"/>
<evidence type="ECO:0000313" key="2">
    <source>
        <dbReference type="Proteomes" id="UP000199251"/>
    </source>
</evidence>
<accession>A0A0E4GU63</accession>
<dbReference type="EMBL" id="CTEE01000001">
    <property type="protein sequence ID" value="CQD02146.1"/>
    <property type="molecule type" value="Genomic_DNA"/>
</dbReference>
<dbReference type="GO" id="GO:0009306">
    <property type="term" value="P:protein secretion"/>
    <property type="evidence" value="ECO:0007669"/>
    <property type="project" value="InterPro"/>
</dbReference>
<proteinExistence type="predicted"/>
<reference evidence="1 2" key="1">
    <citation type="submission" date="2015-03" db="EMBL/GenBank/DDBJ databases">
        <authorList>
            <person name="Urmite Genomes"/>
        </authorList>
    </citation>
    <scope>NUCLEOTIDE SEQUENCE [LARGE SCALE GENOMIC DNA]</scope>
    <source>
        <strain evidence="1 2">CSUR P1491</strain>
    </source>
</reference>